<name>A0AAV8W1U2_9CUCU</name>
<evidence type="ECO:0000313" key="4">
    <source>
        <dbReference type="Proteomes" id="UP001159042"/>
    </source>
</evidence>
<feature type="compositionally biased region" description="Low complexity" evidence="1">
    <location>
        <begin position="57"/>
        <end position="72"/>
    </location>
</feature>
<reference evidence="3 4" key="1">
    <citation type="journal article" date="2023" name="Insect Mol. Biol.">
        <title>Genome sequencing provides insights into the evolution of gene families encoding plant cell wall-degrading enzymes in longhorned beetles.</title>
        <authorList>
            <person name="Shin N.R."/>
            <person name="Okamura Y."/>
            <person name="Kirsch R."/>
            <person name="Pauchet Y."/>
        </authorList>
    </citation>
    <scope>NUCLEOTIDE SEQUENCE [LARGE SCALE GENOMIC DNA]</scope>
    <source>
        <strain evidence="3">EAD_L_NR</strain>
    </source>
</reference>
<proteinExistence type="predicted"/>
<evidence type="ECO:0000313" key="3">
    <source>
        <dbReference type="EMBL" id="KAJ8920294.1"/>
    </source>
</evidence>
<feature type="signal peptide" evidence="2">
    <location>
        <begin position="1"/>
        <end position="19"/>
    </location>
</feature>
<evidence type="ECO:0000256" key="2">
    <source>
        <dbReference type="SAM" id="SignalP"/>
    </source>
</evidence>
<keyword evidence="4" id="KW-1185">Reference proteome</keyword>
<protein>
    <submittedName>
        <fullName evidence="3">Uncharacterized protein</fullName>
    </submittedName>
</protein>
<dbReference type="AlphaFoldDB" id="A0AAV8W1U2"/>
<keyword evidence="2" id="KW-0732">Signal</keyword>
<dbReference type="Proteomes" id="UP001159042">
    <property type="component" value="Unassembled WGS sequence"/>
</dbReference>
<dbReference type="EMBL" id="JANEYG010000015">
    <property type="protein sequence ID" value="KAJ8920294.1"/>
    <property type="molecule type" value="Genomic_DNA"/>
</dbReference>
<comment type="caution">
    <text evidence="3">The sequence shown here is derived from an EMBL/GenBank/DDBJ whole genome shotgun (WGS) entry which is preliminary data.</text>
</comment>
<organism evidence="3 4">
    <name type="scientific">Exocentrus adspersus</name>
    <dbReference type="NCBI Taxonomy" id="1586481"/>
    <lineage>
        <taxon>Eukaryota</taxon>
        <taxon>Metazoa</taxon>
        <taxon>Ecdysozoa</taxon>
        <taxon>Arthropoda</taxon>
        <taxon>Hexapoda</taxon>
        <taxon>Insecta</taxon>
        <taxon>Pterygota</taxon>
        <taxon>Neoptera</taxon>
        <taxon>Endopterygota</taxon>
        <taxon>Coleoptera</taxon>
        <taxon>Polyphaga</taxon>
        <taxon>Cucujiformia</taxon>
        <taxon>Chrysomeloidea</taxon>
        <taxon>Cerambycidae</taxon>
        <taxon>Lamiinae</taxon>
        <taxon>Acanthocinini</taxon>
        <taxon>Exocentrus</taxon>
    </lineage>
</organism>
<gene>
    <name evidence="3" type="ORF">NQ315_011955</name>
</gene>
<sequence>MKLKVFILMLMAFFGMVLSQSYGEAGHGGSLSTGIKGAEKGGLQGSAAIYAQREQTPDSPKPSSDSSTSSKQ</sequence>
<evidence type="ECO:0000256" key="1">
    <source>
        <dbReference type="SAM" id="MobiDB-lite"/>
    </source>
</evidence>
<accession>A0AAV8W1U2</accession>
<feature type="chain" id="PRO_5043653430" evidence="2">
    <location>
        <begin position="20"/>
        <end position="72"/>
    </location>
</feature>
<feature type="region of interest" description="Disordered" evidence="1">
    <location>
        <begin position="46"/>
        <end position="72"/>
    </location>
</feature>